<evidence type="ECO:0000313" key="6">
    <source>
        <dbReference type="Proteomes" id="UP001185092"/>
    </source>
</evidence>
<accession>A0AAE3XRU4</accession>
<protein>
    <submittedName>
        <fullName evidence="5">AraC-like DNA-binding protein</fullName>
    </submittedName>
</protein>
<dbReference type="PANTHER" id="PTHR47893">
    <property type="entry name" value="REGULATORY PROTEIN PCHR"/>
    <property type="match status" value="1"/>
</dbReference>
<dbReference type="EMBL" id="JAVDQD010000015">
    <property type="protein sequence ID" value="MDR6241982.1"/>
    <property type="molecule type" value="Genomic_DNA"/>
</dbReference>
<dbReference type="PANTHER" id="PTHR47893:SF1">
    <property type="entry name" value="REGULATORY PROTEIN PCHR"/>
    <property type="match status" value="1"/>
</dbReference>
<dbReference type="SMART" id="SM00342">
    <property type="entry name" value="HTH_ARAC"/>
    <property type="match status" value="1"/>
</dbReference>
<comment type="caution">
    <text evidence="5">The sequence shown here is derived from an EMBL/GenBank/DDBJ whole genome shotgun (WGS) entry which is preliminary data.</text>
</comment>
<evidence type="ECO:0000259" key="4">
    <source>
        <dbReference type="PROSITE" id="PS01124"/>
    </source>
</evidence>
<dbReference type="GO" id="GO:0003700">
    <property type="term" value="F:DNA-binding transcription factor activity"/>
    <property type="evidence" value="ECO:0007669"/>
    <property type="project" value="InterPro"/>
</dbReference>
<evidence type="ECO:0000256" key="2">
    <source>
        <dbReference type="ARBA" id="ARBA00023125"/>
    </source>
</evidence>
<dbReference type="GO" id="GO:0043565">
    <property type="term" value="F:sequence-specific DNA binding"/>
    <property type="evidence" value="ECO:0007669"/>
    <property type="project" value="InterPro"/>
</dbReference>
<keyword evidence="2 5" id="KW-0238">DNA-binding</keyword>
<dbReference type="PROSITE" id="PS00041">
    <property type="entry name" value="HTH_ARAC_FAMILY_1"/>
    <property type="match status" value="1"/>
</dbReference>
<evidence type="ECO:0000313" key="5">
    <source>
        <dbReference type="EMBL" id="MDR6241982.1"/>
    </source>
</evidence>
<gene>
    <name evidence="5" type="ORF">HNQ88_005069</name>
</gene>
<dbReference type="InterPro" id="IPR018060">
    <property type="entry name" value="HTH_AraC"/>
</dbReference>
<evidence type="ECO:0000256" key="1">
    <source>
        <dbReference type="ARBA" id="ARBA00023015"/>
    </source>
</evidence>
<evidence type="ECO:0000256" key="3">
    <source>
        <dbReference type="ARBA" id="ARBA00023163"/>
    </source>
</evidence>
<dbReference type="AlphaFoldDB" id="A0AAE3XRU4"/>
<dbReference type="Proteomes" id="UP001185092">
    <property type="component" value="Unassembled WGS sequence"/>
</dbReference>
<feature type="domain" description="HTH araC/xylS-type" evidence="4">
    <location>
        <begin position="223"/>
        <end position="320"/>
    </location>
</feature>
<keyword evidence="3" id="KW-0804">Transcription</keyword>
<keyword evidence="1" id="KW-0805">Transcription regulation</keyword>
<sequence length="320" mass="37950">MSKEIIEIKTTDYDNIGFFKKFSQERNGNWDGEMLNFTDHNGTYQVVTYNYPNMINVGVTDIYLNQPFMAVNESTDQEKYFSLRIGFHGNISNIPNSTMNSEGIFMYDATQPFKITYPAKQRTRWMSIRVPYSFFKDWNYLLTDSFSRLLTENPKWYFYFRLPSHIESLVRDCFMIVNDKKIRKSIFYSRAYEIIARISILVEDQGQFIVKKNIHADDLSLMLQLKEYLLQDFSQPPSIEKLSKKYHMSISKIQRSFQSVYGISILKFFNQHRLEEAQRQIKYTDKTLLTISEELGFNSLPHFSSAFKKQFNENPSDLRK</sequence>
<organism evidence="5 6">
    <name type="scientific">Aureibacter tunicatorum</name>
    <dbReference type="NCBI Taxonomy" id="866807"/>
    <lineage>
        <taxon>Bacteria</taxon>
        <taxon>Pseudomonadati</taxon>
        <taxon>Bacteroidota</taxon>
        <taxon>Cytophagia</taxon>
        <taxon>Cytophagales</taxon>
        <taxon>Persicobacteraceae</taxon>
        <taxon>Aureibacter</taxon>
    </lineage>
</organism>
<proteinExistence type="predicted"/>
<dbReference type="InterPro" id="IPR018062">
    <property type="entry name" value="HTH_AraC-typ_CS"/>
</dbReference>
<dbReference type="InterPro" id="IPR009057">
    <property type="entry name" value="Homeodomain-like_sf"/>
</dbReference>
<name>A0AAE3XRU4_9BACT</name>
<dbReference type="InterPro" id="IPR053142">
    <property type="entry name" value="PchR_regulatory_protein"/>
</dbReference>
<dbReference type="Pfam" id="PF12833">
    <property type="entry name" value="HTH_18"/>
    <property type="match status" value="1"/>
</dbReference>
<reference evidence="5" key="1">
    <citation type="submission" date="2023-07" db="EMBL/GenBank/DDBJ databases">
        <title>Genomic Encyclopedia of Type Strains, Phase IV (KMG-IV): sequencing the most valuable type-strain genomes for metagenomic binning, comparative biology and taxonomic classification.</title>
        <authorList>
            <person name="Goeker M."/>
        </authorList>
    </citation>
    <scope>NUCLEOTIDE SEQUENCE</scope>
    <source>
        <strain evidence="5">DSM 26174</strain>
    </source>
</reference>
<dbReference type="PROSITE" id="PS01124">
    <property type="entry name" value="HTH_ARAC_FAMILY_2"/>
    <property type="match status" value="1"/>
</dbReference>
<dbReference type="Gene3D" id="1.10.10.60">
    <property type="entry name" value="Homeodomain-like"/>
    <property type="match status" value="1"/>
</dbReference>
<dbReference type="SUPFAM" id="SSF46689">
    <property type="entry name" value="Homeodomain-like"/>
    <property type="match status" value="2"/>
</dbReference>
<keyword evidence="6" id="KW-1185">Reference proteome</keyword>
<dbReference type="RefSeq" id="WP_309943228.1">
    <property type="nucleotide sequence ID" value="NZ_AP025308.1"/>
</dbReference>